<dbReference type="PANTHER" id="PTHR35046:SF26">
    <property type="entry name" value="RNA-DIRECTED DNA POLYMERASE"/>
    <property type="match status" value="1"/>
</dbReference>
<dbReference type="Gene3D" id="3.30.70.270">
    <property type="match status" value="1"/>
</dbReference>
<name>A0A371GF02_MUCPR</name>
<protein>
    <recommendedName>
        <fullName evidence="4">Reverse transcriptase domain-containing protein</fullName>
    </recommendedName>
</protein>
<dbReference type="PANTHER" id="PTHR35046">
    <property type="entry name" value="ZINC KNUCKLE (CCHC-TYPE) FAMILY PROTEIN"/>
    <property type="match status" value="1"/>
</dbReference>
<feature type="non-terminal residue" evidence="2">
    <location>
        <position position="1"/>
    </location>
</feature>
<dbReference type="AlphaFoldDB" id="A0A371GF02"/>
<organism evidence="2 3">
    <name type="scientific">Mucuna pruriens</name>
    <name type="common">Velvet bean</name>
    <name type="synonym">Dolichos pruriens</name>
    <dbReference type="NCBI Taxonomy" id="157652"/>
    <lineage>
        <taxon>Eukaryota</taxon>
        <taxon>Viridiplantae</taxon>
        <taxon>Streptophyta</taxon>
        <taxon>Embryophyta</taxon>
        <taxon>Tracheophyta</taxon>
        <taxon>Spermatophyta</taxon>
        <taxon>Magnoliopsida</taxon>
        <taxon>eudicotyledons</taxon>
        <taxon>Gunneridae</taxon>
        <taxon>Pentapetalae</taxon>
        <taxon>rosids</taxon>
        <taxon>fabids</taxon>
        <taxon>Fabales</taxon>
        <taxon>Fabaceae</taxon>
        <taxon>Papilionoideae</taxon>
        <taxon>50 kb inversion clade</taxon>
        <taxon>NPAAA clade</taxon>
        <taxon>indigoferoid/millettioid clade</taxon>
        <taxon>Phaseoleae</taxon>
        <taxon>Mucuna</taxon>
    </lineage>
</organism>
<dbReference type="OrthoDB" id="1934635at2759"/>
<feature type="compositionally biased region" description="Polar residues" evidence="1">
    <location>
        <begin position="27"/>
        <end position="37"/>
    </location>
</feature>
<accession>A0A371GF02</accession>
<dbReference type="InterPro" id="IPR043128">
    <property type="entry name" value="Rev_trsase/Diguanyl_cyclase"/>
</dbReference>
<keyword evidence="3" id="KW-1185">Reference proteome</keyword>
<proteinExistence type="predicted"/>
<dbReference type="Proteomes" id="UP000257109">
    <property type="component" value="Unassembled WGS sequence"/>
</dbReference>
<evidence type="ECO:0000313" key="2">
    <source>
        <dbReference type="EMBL" id="RDX89159.1"/>
    </source>
</evidence>
<evidence type="ECO:0000313" key="3">
    <source>
        <dbReference type="Proteomes" id="UP000257109"/>
    </source>
</evidence>
<feature type="compositionally biased region" description="Basic and acidic residues" evidence="1">
    <location>
        <begin position="38"/>
        <end position="55"/>
    </location>
</feature>
<evidence type="ECO:0000256" key="1">
    <source>
        <dbReference type="SAM" id="MobiDB-lite"/>
    </source>
</evidence>
<gene>
    <name evidence="2" type="ORF">CR513_29152</name>
</gene>
<dbReference type="EMBL" id="QJKJ01005752">
    <property type="protein sequence ID" value="RDX89159.1"/>
    <property type="molecule type" value="Genomic_DNA"/>
</dbReference>
<dbReference type="InterPro" id="IPR043502">
    <property type="entry name" value="DNA/RNA_pol_sf"/>
</dbReference>
<feature type="region of interest" description="Disordered" evidence="1">
    <location>
        <begin position="1"/>
        <end position="55"/>
    </location>
</feature>
<reference evidence="2" key="1">
    <citation type="submission" date="2018-05" db="EMBL/GenBank/DDBJ databases">
        <title>Draft genome of Mucuna pruriens seed.</title>
        <authorList>
            <person name="Nnadi N.E."/>
            <person name="Vos R."/>
            <person name="Hasami M.H."/>
            <person name="Devisetty U.K."/>
            <person name="Aguiy J.C."/>
        </authorList>
    </citation>
    <scope>NUCLEOTIDE SEQUENCE [LARGE SCALE GENOMIC DNA]</scope>
    <source>
        <strain evidence="2">JCA_2017</strain>
    </source>
</reference>
<dbReference type="SUPFAM" id="SSF56672">
    <property type="entry name" value="DNA/RNA polymerases"/>
    <property type="match status" value="1"/>
</dbReference>
<sequence length="156" mass="17984">MMGLPIGSRSSIEDRRLPSSLCHRNRTFSVKRTLSIQRKNDKKESDKGKEKGAEKGFKKMLESFQDIFHKDIPRGLPPIKGIEHQSPCKTELHTKLTSRRAKKSNNRHHIPHLNSLLDKLHGACIFSKIDPRSGYHQIHMREGDEFGSLQHQVWSI</sequence>
<comment type="caution">
    <text evidence="2">The sequence shown here is derived from an EMBL/GenBank/DDBJ whole genome shotgun (WGS) entry which is preliminary data.</text>
</comment>
<evidence type="ECO:0008006" key="4">
    <source>
        <dbReference type="Google" id="ProtNLM"/>
    </source>
</evidence>